<keyword evidence="1" id="KW-0472">Membrane</keyword>
<dbReference type="AlphaFoldDB" id="A0A1G7IZK3"/>
<dbReference type="EMBL" id="FNBN01000001">
    <property type="protein sequence ID" value="SDF18026.1"/>
    <property type="molecule type" value="Genomic_DNA"/>
</dbReference>
<feature type="transmembrane region" description="Helical" evidence="1">
    <location>
        <begin position="6"/>
        <end position="24"/>
    </location>
</feature>
<name>A0A1G7IZK3_CHIFI</name>
<accession>A0A1G7IZK3</accession>
<proteinExistence type="predicted"/>
<evidence type="ECO:0000313" key="2">
    <source>
        <dbReference type="EMBL" id="SDF18026.1"/>
    </source>
</evidence>
<dbReference type="Proteomes" id="UP000199045">
    <property type="component" value="Unassembled WGS sequence"/>
</dbReference>
<keyword evidence="1" id="KW-0812">Transmembrane</keyword>
<sequence length="172" mass="19712">MLKYSITIFIVIASAICGYFLFAYKLDTIVLYDRTDAYTSITPYLSAVPEFLINGENELNVVLNFEDIRDTVYLHNLEINLSPANATPLMPVAVRNDAGMCEAHSYQELPCKAKMLQPLTEDQHFTFTFNTSHTHTKRYLVTIKGDIEAGAYRSSFRKQIRIQEKALFLERN</sequence>
<gene>
    <name evidence="2" type="ORF">SAMN04488121_1011041</name>
</gene>
<protein>
    <submittedName>
        <fullName evidence="2">Uncharacterized protein</fullName>
    </submittedName>
</protein>
<evidence type="ECO:0000313" key="3">
    <source>
        <dbReference type="Proteomes" id="UP000199045"/>
    </source>
</evidence>
<keyword evidence="1" id="KW-1133">Transmembrane helix</keyword>
<dbReference type="RefSeq" id="WP_089829179.1">
    <property type="nucleotide sequence ID" value="NZ_FNBN01000001.1"/>
</dbReference>
<evidence type="ECO:0000256" key="1">
    <source>
        <dbReference type="SAM" id="Phobius"/>
    </source>
</evidence>
<dbReference type="OrthoDB" id="653445at2"/>
<dbReference type="STRING" id="104663.SAMN04488121_1011041"/>
<organism evidence="2 3">
    <name type="scientific">Chitinophaga filiformis</name>
    <name type="common">Myxococcus filiformis</name>
    <name type="synonym">Flexibacter filiformis</name>
    <dbReference type="NCBI Taxonomy" id="104663"/>
    <lineage>
        <taxon>Bacteria</taxon>
        <taxon>Pseudomonadati</taxon>
        <taxon>Bacteroidota</taxon>
        <taxon>Chitinophagia</taxon>
        <taxon>Chitinophagales</taxon>
        <taxon>Chitinophagaceae</taxon>
        <taxon>Chitinophaga</taxon>
    </lineage>
</organism>
<reference evidence="2 3" key="1">
    <citation type="submission" date="2016-10" db="EMBL/GenBank/DDBJ databases">
        <authorList>
            <person name="de Groot N.N."/>
        </authorList>
    </citation>
    <scope>NUCLEOTIDE SEQUENCE [LARGE SCALE GENOMIC DNA]</scope>
    <source>
        <strain evidence="2 3">DSM 527</strain>
    </source>
</reference>